<dbReference type="InterPro" id="IPR021858">
    <property type="entry name" value="Fun_TF"/>
</dbReference>
<dbReference type="Pfam" id="PF11951">
    <property type="entry name" value="Fungal_trans_2"/>
    <property type="match status" value="1"/>
</dbReference>
<evidence type="ECO:0000313" key="8">
    <source>
        <dbReference type="Proteomes" id="UP000184188"/>
    </source>
</evidence>
<dbReference type="SUPFAM" id="SSF57701">
    <property type="entry name" value="Zn2/Cys6 DNA-binding domain"/>
    <property type="match status" value="1"/>
</dbReference>
<dbReference type="STRING" id="1073090.A0A1L9SFR0"/>
<organism evidence="7 8">
    <name type="scientific">Penicilliopsis zonata CBS 506.65</name>
    <dbReference type="NCBI Taxonomy" id="1073090"/>
    <lineage>
        <taxon>Eukaryota</taxon>
        <taxon>Fungi</taxon>
        <taxon>Dikarya</taxon>
        <taxon>Ascomycota</taxon>
        <taxon>Pezizomycotina</taxon>
        <taxon>Eurotiomycetes</taxon>
        <taxon>Eurotiomycetidae</taxon>
        <taxon>Eurotiales</taxon>
        <taxon>Aspergillaceae</taxon>
        <taxon>Penicilliopsis</taxon>
    </lineage>
</organism>
<sequence length="409" mass="45179">MMATRRTHQKSRHGCTSCKQRRVKCDEKRPVCTRCRQRQETCVFNTPAPLIFVPQSRPPSGPPSGPPSMRSSSTPPHSSLNGTLPSLNATTPTTSSTSAPTILHMDQLELEMQWLMHTHKLFARDEETRRIWEVLVLQEALRAPFLMHGVLALSALHLASQPGEKRRDKWLAMAISHKSTALALFTDQLAGLTAETTAEGPPEVQVNPEAMMSFAGIVVAFSFASAITAPADEGPSLSGLVDIFTLARGIGAIFVSKADQLRTGSFGPLYNIHTSSSAVPDHVRVAFDRLGQLNVCCNQQEPDLVSLYEKVITTLRDLASFAYLHPSSLTLVGGWAIRVPEGYFDELILHRPLALVVLAHYCVYLDLARDNWCIGPWGGIVITEISTLLTPEWLVYVQWARDQIYRISS</sequence>
<feature type="compositionally biased region" description="Low complexity" evidence="5">
    <location>
        <begin position="67"/>
        <end position="99"/>
    </location>
</feature>
<feature type="region of interest" description="Disordered" evidence="5">
    <location>
        <begin position="51"/>
        <end position="99"/>
    </location>
</feature>
<keyword evidence="8" id="KW-1185">Reference proteome</keyword>
<dbReference type="PROSITE" id="PS50048">
    <property type="entry name" value="ZN2_CY6_FUNGAL_2"/>
    <property type="match status" value="1"/>
</dbReference>
<dbReference type="VEuPathDB" id="FungiDB:ASPZODRAFT_119263"/>
<protein>
    <recommendedName>
        <fullName evidence="6">Zn(2)-C6 fungal-type domain-containing protein</fullName>
    </recommendedName>
</protein>
<dbReference type="AlphaFoldDB" id="A0A1L9SFR0"/>
<dbReference type="EMBL" id="KV878344">
    <property type="protein sequence ID" value="OJJ45937.1"/>
    <property type="molecule type" value="Genomic_DNA"/>
</dbReference>
<keyword evidence="3" id="KW-0804">Transcription</keyword>
<dbReference type="Proteomes" id="UP000184188">
    <property type="component" value="Unassembled WGS sequence"/>
</dbReference>
<dbReference type="RefSeq" id="XP_022580447.1">
    <property type="nucleotide sequence ID" value="XM_022721222.1"/>
</dbReference>
<dbReference type="GeneID" id="34607687"/>
<dbReference type="SMART" id="SM00066">
    <property type="entry name" value="GAL4"/>
    <property type="match status" value="1"/>
</dbReference>
<dbReference type="PANTHER" id="PTHR47784">
    <property type="entry name" value="STEROL UPTAKE CONTROL PROTEIN 2"/>
    <property type="match status" value="1"/>
</dbReference>
<feature type="domain" description="Zn(2)-C6 fungal-type" evidence="6">
    <location>
        <begin position="14"/>
        <end position="44"/>
    </location>
</feature>
<reference evidence="8" key="1">
    <citation type="journal article" date="2017" name="Genome Biol.">
        <title>Comparative genomics reveals high biological diversity and specific adaptations in the industrially and medically important fungal genus Aspergillus.</title>
        <authorList>
            <person name="de Vries R.P."/>
            <person name="Riley R."/>
            <person name="Wiebenga A."/>
            <person name="Aguilar-Osorio G."/>
            <person name="Amillis S."/>
            <person name="Uchima C.A."/>
            <person name="Anderluh G."/>
            <person name="Asadollahi M."/>
            <person name="Askin M."/>
            <person name="Barry K."/>
            <person name="Battaglia E."/>
            <person name="Bayram O."/>
            <person name="Benocci T."/>
            <person name="Braus-Stromeyer S.A."/>
            <person name="Caldana C."/>
            <person name="Canovas D."/>
            <person name="Cerqueira G.C."/>
            <person name="Chen F."/>
            <person name="Chen W."/>
            <person name="Choi C."/>
            <person name="Clum A."/>
            <person name="Dos Santos R.A."/>
            <person name="Damasio A.R."/>
            <person name="Diallinas G."/>
            <person name="Emri T."/>
            <person name="Fekete E."/>
            <person name="Flipphi M."/>
            <person name="Freyberg S."/>
            <person name="Gallo A."/>
            <person name="Gournas C."/>
            <person name="Habgood R."/>
            <person name="Hainaut M."/>
            <person name="Harispe M.L."/>
            <person name="Henrissat B."/>
            <person name="Hilden K.S."/>
            <person name="Hope R."/>
            <person name="Hossain A."/>
            <person name="Karabika E."/>
            <person name="Karaffa L."/>
            <person name="Karanyi Z."/>
            <person name="Krasevec N."/>
            <person name="Kuo A."/>
            <person name="Kusch H."/>
            <person name="LaButti K."/>
            <person name="Lagendijk E.L."/>
            <person name="Lapidus A."/>
            <person name="Levasseur A."/>
            <person name="Lindquist E."/>
            <person name="Lipzen A."/>
            <person name="Logrieco A.F."/>
            <person name="MacCabe A."/>
            <person name="Maekelae M.R."/>
            <person name="Malavazi I."/>
            <person name="Melin P."/>
            <person name="Meyer V."/>
            <person name="Mielnichuk N."/>
            <person name="Miskei M."/>
            <person name="Molnar A.P."/>
            <person name="Mule G."/>
            <person name="Ngan C.Y."/>
            <person name="Orejas M."/>
            <person name="Orosz E."/>
            <person name="Ouedraogo J.P."/>
            <person name="Overkamp K.M."/>
            <person name="Park H.-S."/>
            <person name="Perrone G."/>
            <person name="Piumi F."/>
            <person name="Punt P.J."/>
            <person name="Ram A.F."/>
            <person name="Ramon A."/>
            <person name="Rauscher S."/>
            <person name="Record E."/>
            <person name="Riano-Pachon D.M."/>
            <person name="Robert V."/>
            <person name="Roehrig J."/>
            <person name="Ruller R."/>
            <person name="Salamov A."/>
            <person name="Salih N.S."/>
            <person name="Samson R.A."/>
            <person name="Sandor E."/>
            <person name="Sanguinetti M."/>
            <person name="Schuetze T."/>
            <person name="Sepcic K."/>
            <person name="Shelest E."/>
            <person name="Sherlock G."/>
            <person name="Sophianopoulou V."/>
            <person name="Squina F.M."/>
            <person name="Sun H."/>
            <person name="Susca A."/>
            <person name="Todd R.B."/>
            <person name="Tsang A."/>
            <person name="Unkles S.E."/>
            <person name="van de Wiele N."/>
            <person name="van Rossen-Uffink D."/>
            <person name="Oliveira J.V."/>
            <person name="Vesth T.C."/>
            <person name="Visser J."/>
            <person name="Yu J.-H."/>
            <person name="Zhou M."/>
            <person name="Andersen M.R."/>
            <person name="Archer D.B."/>
            <person name="Baker S.E."/>
            <person name="Benoit I."/>
            <person name="Brakhage A.A."/>
            <person name="Braus G.H."/>
            <person name="Fischer R."/>
            <person name="Frisvad J.C."/>
            <person name="Goldman G.H."/>
            <person name="Houbraken J."/>
            <person name="Oakley B."/>
            <person name="Pocsi I."/>
            <person name="Scazzocchio C."/>
            <person name="Seiboth B."/>
            <person name="vanKuyk P.A."/>
            <person name="Wortman J."/>
            <person name="Dyer P.S."/>
            <person name="Grigoriev I.V."/>
        </authorList>
    </citation>
    <scope>NUCLEOTIDE SEQUENCE [LARGE SCALE GENOMIC DNA]</scope>
    <source>
        <strain evidence="8">CBS 506.65</strain>
    </source>
</reference>
<proteinExistence type="predicted"/>
<keyword evidence="4" id="KW-0539">Nucleus</keyword>
<dbReference type="CDD" id="cd00067">
    <property type="entry name" value="GAL4"/>
    <property type="match status" value="1"/>
</dbReference>
<keyword evidence="2" id="KW-0238">DNA-binding</keyword>
<feature type="compositionally biased region" description="Pro residues" evidence="5">
    <location>
        <begin position="56"/>
        <end position="66"/>
    </location>
</feature>
<evidence type="ECO:0000259" key="6">
    <source>
        <dbReference type="PROSITE" id="PS50048"/>
    </source>
</evidence>
<gene>
    <name evidence="7" type="ORF">ASPZODRAFT_119263</name>
</gene>
<evidence type="ECO:0000256" key="2">
    <source>
        <dbReference type="ARBA" id="ARBA00023125"/>
    </source>
</evidence>
<evidence type="ECO:0000256" key="4">
    <source>
        <dbReference type="ARBA" id="ARBA00023242"/>
    </source>
</evidence>
<evidence type="ECO:0000256" key="3">
    <source>
        <dbReference type="ARBA" id="ARBA00023163"/>
    </source>
</evidence>
<keyword evidence="1" id="KW-0805">Transcription regulation</keyword>
<dbReference type="OrthoDB" id="4937900at2759"/>
<evidence type="ECO:0000256" key="5">
    <source>
        <dbReference type="SAM" id="MobiDB-lite"/>
    </source>
</evidence>
<evidence type="ECO:0000313" key="7">
    <source>
        <dbReference type="EMBL" id="OJJ45937.1"/>
    </source>
</evidence>
<evidence type="ECO:0000256" key="1">
    <source>
        <dbReference type="ARBA" id="ARBA00023015"/>
    </source>
</evidence>
<dbReference type="GO" id="GO:0001228">
    <property type="term" value="F:DNA-binding transcription activator activity, RNA polymerase II-specific"/>
    <property type="evidence" value="ECO:0007669"/>
    <property type="project" value="TreeGrafter"/>
</dbReference>
<dbReference type="InterPro" id="IPR053157">
    <property type="entry name" value="Sterol_Uptake_Regulator"/>
</dbReference>
<dbReference type="Gene3D" id="4.10.240.10">
    <property type="entry name" value="Zn(2)-C6 fungal-type DNA-binding domain"/>
    <property type="match status" value="1"/>
</dbReference>
<dbReference type="GO" id="GO:0003677">
    <property type="term" value="F:DNA binding"/>
    <property type="evidence" value="ECO:0007669"/>
    <property type="project" value="UniProtKB-KW"/>
</dbReference>
<dbReference type="GO" id="GO:0008270">
    <property type="term" value="F:zinc ion binding"/>
    <property type="evidence" value="ECO:0007669"/>
    <property type="project" value="InterPro"/>
</dbReference>
<feature type="region of interest" description="Disordered" evidence="5">
    <location>
        <begin position="1"/>
        <end position="20"/>
    </location>
</feature>
<feature type="compositionally biased region" description="Basic residues" evidence="5">
    <location>
        <begin position="1"/>
        <end position="13"/>
    </location>
</feature>
<name>A0A1L9SFR0_9EURO</name>
<accession>A0A1L9SFR0</accession>
<dbReference type="PANTHER" id="PTHR47784:SF5">
    <property type="entry name" value="STEROL UPTAKE CONTROL PROTEIN 2"/>
    <property type="match status" value="1"/>
</dbReference>
<dbReference type="Pfam" id="PF00172">
    <property type="entry name" value="Zn_clus"/>
    <property type="match status" value="1"/>
</dbReference>
<dbReference type="InterPro" id="IPR001138">
    <property type="entry name" value="Zn2Cys6_DnaBD"/>
</dbReference>
<dbReference type="InterPro" id="IPR036864">
    <property type="entry name" value="Zn2-C6_fun-type_DNA-bd_sf"/>
</dbReference>
<dbReference type="PROSITE" id="PS00463">
    <property type="entry name" value="ZN2_CY6_FUNGAL_1"/>
    <property type="match status" value="1"/>
</dbReference>